<feature type="compositionally biased region" description="Low complexity" evidence="8">
    <location>
        <begin position="151"/>
        <end position="165"/>
    </location>
</feature>
<reference evidence="11" key="1">
    <citation type="submission" date="2023-06" db="EMBL/GenBank/DDBJ databases">
        <title>Genomic analysis of the entomopathogenic nematode Steinernema hermaphroditum.</title>
        <authorList>
            <person name="Schwarz E.M."/>
            <person name="Heppert J.K."/>
            <person name="Baniya A."/>
            <person name="Schwartz H.T."/>
            <person name="Tan C.-H."/>
            <person name="Antoshechkin I."/>
            <person name="Sternberg P.W."/>
            <person name="Goodrich-Blair H."/>
            <person name="Dillman A.R."/>
        </authorList>
    </citation>
    <scope>NUCLEOTIDE SEQUENCE</scope>
    <source>
        <strain evidence="11">PS9179</strain>
        <tissue evidence="11">Whole animal</tissue>
    </source>
</reference>
<organism evidence="11 12">
    <name type="scientific">Steinernema hermaphroditum</name>
    <dbReference type="NCBI Taxonomy" id="289476"/>
    <lineage>
        <taxon>Eukaryota</taxon>
        <taxon>Metazoa</taxon>
        <taxon>Ecdysozoa</taxon>
        <taxon>Nematoda</taxon>
        <taxon>Chromadorea</taxon>
        <taxon>Rhabditida</taxon>
        <taxon>Tylenchina</taxon>
        <taxon>Panagrolaimomorpha</taxon>
        <taxon>Strongyloidoidea</taxon>
        <taxon>Steinernematidae</taxon>
        <taxon>Steinernema</taxon>
    </lineage>
</organism>
<evidence type="ECO:0000256" key="5">
    <source>
        <dbReference type="ARBA" id="ARBA00023136"/>
    </source>
</evidence>
<dbReference type="Proteomes" id="UP001175271">
    <property type="component" value="Unassembled WGS sequence"/>
</dbReference>
<evidence type="ECO:0000256" key="8">
    <source>
        <dbReference type="SAM" id="MobiDB-lite"/>
    </source>
</evidence>
<gene>
    <name evidence="11" type="ORF">QR680_017925</name>
</gene>
<keyword evidence="3 9" id="KW-0812">Transmembrane</keyword>
<feature type="region of interest" description="Disordered" evidence="8">
    <location>
        <begin position="1"/>
        <end position="27"/>
    </location>
</feature>
<protein>
    <recommendedName>
        <fullName evidence="6">Protein YIPF6</fullName>
    </recommendedName>
    <alternativeName>
        <fullName evidence="7">YIP1 family member 6</fullName>
    </alternativeName>
</protein>
<sequence length="440" mass="48155">MQKHPPVANGNKDPQQKRNAPISNPPRFLCKRIRPIHILFLQWRLRRPSPSLQEIDSDKKRQQDRQVAPENPHSSRVFVFMKGDSGDSLADRIHDLPNAARHGISEREPIGAGPPVYLAGGQRIDDAMTLSVSPSKSTKCVGADQNQPDFPSVHSSSPTPASSDPFAPAAAPVVNPANILIDLSTPPRSQAPAPASDEMSAHNFGNAAVDIEALEKEIAAKEQTRREKQYADLTGEIVGAPSAAYRKSTTVEPALDADFDTLDEPFWDSANRDLKTVSAKFFHVLIPKNNQQLLKDWDLWGPLFICVFLSLLLQTGSNSKGPHFTEVFMLVSFGSIAVTLNIKLLGGVISFFQAMCVLGYCLLAPLAAAIAIKALGFVIPAGNSFGIFIRLCLSTGGFIWATYASMNFLSNSQSEKRKILVTYPVFLFYFVVSWLIVSNL</sequence>
<dbReference type="PANTHER" id="PTHR21236">
    <property type="entry name" value="GOLGI MEMBRANE PROTEIN YIP1"/>
    <property type="match status" value="1"/>
</dbReference>
<feature type="compositionally biased region" description="Polar residues" evidence="8">
    <location>
        <begin position="135"/>
        <end position="149"/>
    </location>
</feature>
<accession>A0AA39HIP5</accession>
<evidence type="ECO:0000256" key="9">
    <source>
        <dbReference type="SAM" id="Phobius"/>
    </source>
</evidence>
<dbReference type="GO" id="GO:0006888">
    <property type="term" value="P:endoplasmic reticulum to Golgi vesicle-mediated transport"/>
    <property type="evidence" value="ECO:0007669"/>
    <property type="project" value="InterPro"/>
</dbReference>
<evidence type="ECO:0000256" key="6">
    <source>
        <dbReference type="ARBA" id="ARBA00039693"/>
    </source>
</evidence>
<keyword evidence="12" id="KW-1185">Reference proteome</keyword>
<dbReference type="Pfam" id="PF04893">
    <property type="entry name" value="Yip1"/>
    <property type="match status" value="1"/>
</dbReference>
<dbReference type="PANTHER" id="PTHR21236:SF1">
    <property type="entry name" value="PROTEIN YIPF6"/>
    <property type="match status" value="1"/>
</dbReference>
<dbReference type="EMBL" id="JAUCMV010000004">
    <property type="protein sequence ID" value="KAK0405327.1"/>
    <property type="molecule type" value="Genomic_DNA"/>
</dbReference>
<comment type="similarity">
    <text evidence="2">Belongs to the YIP1 family.</text>
</comment>
<feature type="transmembrane region" description="Helical" evidence="9">
    <location>
        <begin position="357"/>
        <end position="379"/>
    </location>
</feature>
<dbReference type="GO" id="GO:0016020">
    <property type="term" value="C:membrane"/>
    <property type="evidence" value="ECO:0007669"/>
    <property type="project" value="UniProtKB-SubCell"/>
</dbReference>
<evidence type="ECO:0000256" key="4">
    <source>
        <dbReference type="ARBA" id="ARBA00022989"/>
    </source>
</evidence>
<dbReference type="GO" id="GO:0005802">
    <property type="term" value="C:trans-Golgi network"/>
    <property type="evidence" value="ECO:0007669"/>
    <property type="project" value="TreeGrafter"/>
</dbReference>
<keyword evidence="4 9" id="KW-1133">Transmembrane helix</keyword>
<name>A0AA39HIP5_9BILA</name>
<evidence type="ECO:0000256" key="3">
    <source>
        <dbReference type="ARBA" id="ARBA00022692"/>
    </source>
</evidence>
<feature type="region of interest" description="Disordered" evidence="8">
    <location>
        <begin position="135"/>
        <end position="165"/>
    </location>
</feature>
<evidence type="ECO:0000256" key="1">
    <source>
        <dbReference type="ARBA" id="ARBA00004141"/>
    </source>
</evidence>
<feature type="domain" description="Yip1" evidence="10">
    <location>
        <begin position="288"/>
        <end position="435"/>
    </location>
</feature>
<evidence type="ECO:0000256" key="7">
    <source>
        <dbReference type="ARBA" id="ARBA00043120"/>
    </source>
</evidence>
<evidence type="ECO:0000313" key="11">
    <source>
        <dbReference type="EMBL" id="KAK0405327.1"/>
    </source>
</evidence>
<evidence type="ECO:0000313" key="12">
    <source>
        <dbReference type="Proteomes" id="UP001175271"/>
    </source>
</evidence>
<comment type="caution">
    <text evidence="11">The sequence shown here is derived from an EMBL/GenBank/DDBJ whole genome shotgun (WGS) entry which is preliminary data.</text>
</comment>
<evidence type="ECO:0000256" key="2">
    <source>
        <dbReference type="ARBA" id="ARBA00010596"/>
    </source>
</evidence>
<proteinExistence type="inferred from homology"/>
<comment type="subcellular location">
    <subcellularLocation>
        <location evidence="1">Membrane</location>
        <topology evidence="1">Multi-pass membrane protein</topology>
    </subcellularLocation>
</comment>
<feature type="transmembrane region" description="Helical" evidence="9">
    <location>
        <begin position="420"/>
        <end position="437"/>
    </location>
</feature>
<keyword evidence="5 9" id="KW-0472">Membrane</keyword>
<feature type="transmembrane region" description="Helical" evidence="9">
    <location>
        <begin position="385"/>
        <end position="408"/>
    </location>
</feature>
<feature type="transmembrane region" description="Helical" evidence="9">
    <location>
        <begin position="327"/>
        <end position="345"/>
    </location>
</feature>
<evidence type="ECO:0000259" key="10">
    <source>
        <dbReference type="Pfam" id="PF04893"/>
    </source>
</evidence>
<dbReference type="AlphaFoldDB" id="A0AA39HIP5"/>
<dbReference type="InterPro" id="IPR045231">
    <property type="entry name" value="Yip1/4-like"/>
</dbReference>
<dbReference type="InterPro" id="IPR006977">
    <property type="entry name" value="Yip1_dom"/>
</dbReference>
<feature type="region of interest" description="Disordered" evidence="8">
    <location>
        <begin position="50"/>
        <end position="77"/>
    </location>
</feature>